<evidence type="ECO:0000256" key="11">
    <source>
        <dbReference type="ARBA" id="ARBA00023098"/>
    </source>
</evidence>
<dbReference type="RefSeq" id="WP_106524924.1">
    <property type="nucleotide sequence ID" value="NZ_PYGD01000012.1"/>
</dbReference>
<dbReference type="PANTHER" id="PTHR33694">
    <property type="entry name" value="UDP-3-O-ACYL-N-ACETYLGLUCOSAMINE DEACETYLASE 1, MITOCHONDRIAL-RELATED"/>
    <property type="match status" value="1"/>
</dbReference>
<dbReference type="NCBIfam" id="NF000582">
    <property type="entry name" value="PRK00006.1"/>
    <property type="match status" value="1"/>
</dbReference>
<evidence type="ECO:0000313" key="20">
    <source>
        <dbReference type="Proteomes" id="UP000240572"/>
    </source>
</evidence>
<dbReference type="EMBL" id="PYGD01000012">
    <property type="protein sequence ID" value="PSK89271.1"/>
    <property type="molecule type" value="Genomic_DNA"/>
</dbReference>
<dbReference type="GO" id="GO:0046872">
    <property type="term" value="F:metal ion binding"/>
    <property type="evidence" value="ECO:0007669"/>
    <property type="project" value="UniProtKB-KW"/>
</dbReference>
<reference evidence="19 20" key="1">
    <citation type="submission" date="2018-03" db="EMBL/GenBank/DDBJ databases">
        <title>Genomic Encyclopedia of Type Strains, Phase III (KMG-III): the genomes of soil and plant-associated and newly described type strains.</title>
        <authorList>
            <person name="Whitman W."/>
        </authorList>
    </citation>
    <scope>NUCLEOTIDE SEQUENCE [LARGE SCALE GENOMIC DNA]</scope>
    <source>
        <strain evidence="19 20">CGMCC 1.12700</strain>
    </source>
</reference>
<comment type="similarity">
    <text evidence="17">Belongs to the LpxC family.</text>
</comment>
<dbReference type="InterPro" id="IPR004463">
    <property type="entry name" value="UDP-acyl_GlcNac_deAcase"/>
</dbReference>
<dbReference type="GO" id="GO:0016020">
    <property type="term" value="C:membrane"/>
    <property type="evidence" value="ECO:0007669"/>
    <property type="project" value="GOC"/>
</dbReference>
<keyword evidence="6 17" id="KW-0444">Lipid biosynthesis</keyword>
<dbReference type="InterPro" id="IPR015870">
    <property type="entry name" value="UDP-acyl_N-AcGlcN_deAcase_N"/>
</dbReference>
<comment type="caution">
    <text evidence="19">The sequence shown here is derived from an EMBL/GenBank/DDBJ whole genome shotgun (WGS) entry which is preliminary data.</text>
</comment>
<feature type="active site" evidence="18">
    <location>
        <position position="368"/>
    </location>
</feature>
<dbReference type="OrthoDB" id="9772788at2"/>
<evidence type="ECO:0000256" key="18">
    <source>
        <dbReference type="HAMAP-Rule" id="MF_00406"/>
    </source>
</evidence>
<gene>
    <name evidence="17" type="primary">lpxC</name>
    <name evidence="18" type="synonym">fabZ</name>
    <name evidence="19" type="ORF">B0I18_11272</name>
</gene>
<dbReference type="AlphaFoldDB" id="A0A2P8CWB6"/>
<dbReference type="UniPathway" id="UPA00359">
    <property type="reaction ID" value="UER00478"/>
</dbReference>
<evidence type="ECO:0000256" key="15">
    <source>
        <dbReference type="ARBA" id="ARBA00061221"/>
    </source>
</evidence>
<comment type="similarity">
    <text evidence="18">Belongs to the thioester dehydratase family. FabZ subfamily.</text>
</comment>
<dbReference type="GO" id="GO:0103117">
    <property type="term" value="F:UDP-3-O-acyl-N-acetylglucosamine deacetylase activity"/>
    <property type="evidence" value="ECO:0007669"/>
    <property type="project" value="UniProtKB-UniRule"/>
</dbReference>
<comment type="catalytic activity">
    <reaction evidence="13 17">
        <text>a UDP-3-O-[(3R)-3-hydroxyacyl]-N-acetyl-alpha-D-glucosamine + H2O = a UDP-3-O-[(3R)-3-hydroxyacyl]-alpha-D-glucosamine + acetate</text>
        <dbReference type="Rhea" id="RHEA:67816"/>
        <dbReference type="ChEBI" id="CHEBI:15377"/>
        <dbReference type="ChEBI" id="CHEBI:30089"/>
        <dbReference type="ChEBI" id="CHEBI:137740"/>
        <dbReference type="ChEBI" id="CHEBI:173225"/>
        <dbReference type="EC" id="3.5.1.108"/>
    </reaction>
</comment>
<dbReference type="NCBIfam" id="TIGR01750">
    <property type="entry name" value="fabZ"/>
    <property type="match status" value="1"/>
</dbReference>
<protein>
    <recommendedName>
        <fullName evidence="17 18">Multifunctional fusion protein</fullName>
    </recommendedName>
    <domain>
        <recommendedName>
            <fullName evidence="18">3-hydroxyacyl-[acyl-carrier-protein] dehydratase FabZ</fullName>
            <ecNumber evidence="18">4.2.1.59</ecNumber>
        </recommendedName>
        <alternativeName>
            <fullName evidence="18">(3R)-hydroxymyristoyl-[acyl-carrier-protein] dehydratase</fullName>
        </alternativeName>
        <alternativeName>
            <fullName evidence="18">Beta-hydroxyacyl-ACP dehydratase</fullName>
            <shortName evidence="18">(3R)-hydroxymyristoyl-ACP dehydrase</shortName>
        </alternativeName>
    </domain>
    <domain>
        <recommendedName>
            <fullName evidence="17">UDP-3-O-acyl-N-acetylglucosamine deacetylase</fullName>
            <shortName evidence="17">UDP-3-O-acyl-GlcNAc deacetylase</shortName>
            <ecNumber evidence="17">3.5.1.108</ecNumber>
        </recommendedName>
        <alternativeName>
            <fullName evidence="17">UDP-3-O-[R-3-hydroxymyristoyl]-N-acetylglucosamine deacetylase</fullName>
        </alternativeName>
    </domain>
</protein>
<feature type="binding site" evidence="17">
    <location>
        <position position="80"/>
    </location>
    <ligand>
        <name>Zn(2+)</name>
        <dbReference type="ChEBI" id="CHEBI:29105"/>
    </ligand>
</feature>
<dbReference type="HAMAP" id="MF_00388">
    <property type="entry name" value="LpxC"/>
    <property type="match status" value="1"/>
</dbReference>
<dbReference type="Proteomes" id="UP000240572">
    <property type="component" value="Unassembled WGS sequence"/>
</dbReference>
<dbReference type="Gene3D" id="3.30.1700.10">
    <property type="entry name" value="lpxc deacetylase, domain 2"/>
    <property type="match status" value="1"/>
</dbReference>
<comment type="function">
    <text evidence="2 17">Catalyzes the hydrolysis of UDP-3-O-myristoyl-N-acetylglucosamine to form UDP-3-O-myristoylglucosamine and acetate, the committed step in lipid A biosynthesis.</text>
</comment>
<proteinExistence type="inferred from homology"/>
<accession>A0A2P8CWB6</accession>
<evidence type="ECO:0000256" key="6">
    <source>
        <dbReference type="ARBA" id="ARBA00022516"/>
    </source>
</evidence>
<comment type="cofactor">
    <cofactor evidence="1 17">
        <name>Zn(2+)</name>
        <dbReference type="ChEBI" id="CHEBI:29105"/>
    </cofactor>
</comment>
<dbReference type="InterPro" id="IPR013114">
    <property type="entry name" value="FabA_FabZ"/>
</dbReference>
<keyword evidence="12 18" id="KW-0456">Lyase</keyword>
<evidence type="ECO:0000256" key="7">
    <source>
        <dbReference type="ARBA" id="ARBA00022556"/>
    </source>
</evidence>
<keyword evidence="5 18" id="KW-0963">Cytoplasm</keyword>
<dbReference type="EC" id="4.2.1.59" evidence="18"/>
<dbReference type="InterPro" id="IPR010084">
    <property type="entry name" value="FabZ"/>
</dbReference>
<dbReference type="GO" id="GO:0005737">
    <property type="term" value="C:cytoplasm"/>
    <property type="evidence" value="ECO:0007669"/>
    <property type="project" value="UniProtKB-SubCell"/>
</dbReference>
<comment type="function">
    <text evidence="14 18">Involved in unsaturated fatty acids biosynthesis. Catalyzes the dehydration of short chain beta-hydroxyacyl-ACPs and long chain saturated and unsaturated beta-hydroxyacyl-ACPs.</text>
</comment>
<dbReference type="NCBIfam" id="TIGR00325">
    <property type="entry name" value="lpxC"/>
    <property type="match status" value="1"/>
</dbReference>
<keyword evidence="20" id="KW-1185">Reference proteome</keyword>
<dbReference type="SUPFAM" id="SSF54637">
    <property type="entry name" value="Thioesterase/thiol ester dehydrase-isomerase"/>
    <property type="match status" value="1"/>
</dbReference>
<dbReference type="GO" id="GO:0009245">
    <property type="term" value="P:lipid A biosynthetic process"/>
    <property type="evidence" value="ECO:0007669"/>
    <property type="project" value="UniProtKB-UniRule"/>
</dbReference>
<keyword evidence="10 17" id="KW-0862">Zinc</keyword>
<dbReference type="Pfam" id="PF03331">
    <property type="entry name" value="LpxC"/>
    <property type="match status" value="2"/>
</dbReference>
<evidence type="ECO:0000256" key="8">
    <source>
        <dbReference type="ARBA" id="ARBA00022723"/>
    </source>
</evidence>
<dbReference type="InterPro" id="IPR029069">
    <property type="entry name" value="HotDog_dom_sf"/>
</dbReference>
<feature type="binding site" evidence="17">
    <location>
        <position position="262"/>
    </location>
    <ligand>
        <name>Zn(2+)</name>
        <dbReference type="ChEBI" id="CHEBI:29105"/>
    </ligand>
</feature>
<dbReference type="HAMAP" id="MF_00406">
    <property type="entry name" value="FabZ"/>
    <property type="match status" value="1"/>
</dbReference>
<evidence type="ECO:0000313" key="19">
    <source>
        <dbReference type="EMBL" id="PSK89271.1"/>
    </source>
</evidence>
<comment type="subcellular location">
    <subcellularLocation>
        <location evidence="3 18">Cytoplasm</location>
    </subcellularLocation>
</comment>
<dbReference type="GO" id="GO:0006633">
    <property type="term" value="P:fatty acid biosynthetic process"/>
    <property type="evidence" value="ECO:0007669"/>
    <property type="project" value="UniProtKB-UniRule"/>
</dbReference>
<evidence type="ECO:0000256" key="1">
    <source>
        <dbReference type="ARBA" id="ARBA00001947"/>
    </source>
</evidence>
<evidence type="ECO:0000256" key="5">
    <source>
        <dbReference type="ARBA" id="ARBA00022490"/>
    </source>
</evidence>
<dbReference type="SUPFAM" id="SSF54211">
    <property type="entry name" value="Ribosomal protein S5 domain 2-like"/>
    <property type="match status" value="2"/>
</dbReference>
<evidence type="ECO:0000256" key="9">
    <source>
        <dbReference type="ARBA" id="ARBA00022801"/>
    </source>
</evidence>
<keyword evidence="7 17" id="KW-0441">Lipid A biosynthesis</keyword>
<evidence type="ECO:0000256" key="4">
    <source>
        <dbReference type="ARBA" id="ARBA00005002"/>
    </source>
</evidence>
<name>A0A2P8CWB6_9BACT</name>
<keyword evidence="11 17" id="KW-0443">Lipid metabolism</keyword>
<dbReference type="NCBIfam" id="NF009667">
    <property type="entry name" value="PRK13188.1"/>
    <property type="match status" value="1"/>
</dbReference>
<comment type="similarity">
    <text evidence="16">In the C-terminal section; belongs to the thioester dehydratase family.</text>
</comment>
<feature type="binding site" evidence="17">
    <location>
        <position position="266"/>
    </location>
    <ligand>
        <name>Zn(2+)</name>
        <dbReference type="ChEBI" id="CHEBI:29105"/>
    </ligand>
</feature>
<evidence type="ECO:0000256" key="16">
    <source>
        <dbReference type="ARBA" id="ARBA00061355"/>
    </source>
</evidence>
<keyword evidence="8 17" id="KW-0479">Metal-binding</keyword>
<dbReference type="InterPro" id="IPR020568">
    <property type="entry name" value="Ribosomal_Su5_D2-typ_SF"/>
</dbReference>
<dbReference type="Pfam" id="PF07977">
    <property type="entry name" value="FabA"/>
    <property type="match status" value="1"/>
</dbReference>
<dbReference type="PANTHER" id="PTHR33694:SF1">
    <property type="entry name" value="UDP-3-O-ACYL-N-ACETYLGLUCOSAMINE DEACETYLASE 1, MITOCHONDRIAL-RELATED"/>
    <property type="match status" value="1"/>
</dbReference>
<organism evidence="19 20">
    <name type="scientific">Taibaiella chishuiensis</name>
    <dbReference type="NCBI Taxonomy" id="1434707"/>
    <lineage>
        <taxon>Bacteria</taxon>
        <taxon>Pseudomonadati</taxon>
        <taxon>Bacteroidota</taxon>
        <taxon>Chitinophagia</taxon>
        <taxon>Chitinophagales</taxon>
        <taxon>Chitinophagaceae</taxon>
        <taxon>Taibaiella</taxon>
    </lineage>
</organism>
<evidence type="ECO:0000256" key="2">
    <source>
        <dbReference type="ARBA" id="ARBA00002923"/>
    </source>
</evidence>
<evidence type="ECO:0000256" key="14">
    <source>
        <dbReference type="ARBA" id="ARBA00025049"/>
    </source>
</evidence>
<comment type="similarity">
    <text evidence="15">In the N-terminal section; belongs to the LpxC family.</text>
</comment>
<dbReference type="GO" id="GO:0019171">
    <property type="term" value="F:(3R)-hydroxyacyl-[acyl-carrier-protein] dehydratase activity"/>
    <property type="evidence" value="ECO:0007669"/>
    <property type="project" value="UniProtKB-EC"/>
</dbReference>
<dbReference type="Gene3D" id="3.30.230.20">
    <property type="entry name" value="lpxc deacetylase, domain 1"/>
    <property type="match status" value="1"/>
</dbReference>
<evidence type="ECO:0000256" key="3">
    <source>
        <dbReference type="ARBA" id="ARBA00004496"/>
    </source>
</evidence>
<comment type="pathway">
    <text evidence="4 17">Glycolipid biosynthesis; lipid IV(A) biosynthesis; lipid IV(A) from (3R)-3-hydroxytetradecanoyl-[acyl-carrier-protein] and UDP-N-acetyl-alpha-D-glucosamine: step 2/6.</text>
</comment>
<dbReference type="FunFam" id="3.10.129.10:FF:000001">
    <property type="entry name" value="3-hydroxyacyl-[acyl-carrier-protein] dehydratase FabZ"/>
    <property type="match status" value="1"/>
</dbReference>
<comment type="catalytic activity">
    <reaction evidence="18">
        <text>a (3R)-hydroxyacyl-[ACP] = a (2E)-enoyl-[ACP] + H2O</text>
        <dbReference type="Rhea" id="RHEA:13097"/>
        <dbReference type="Rhea" id="RHEA-COMP:9925"/>
        <dbReference type="Rhea" id="RHEA-COMP:9945"/>
        <dbReference type="ChEBI" id="CHEBI:15377"/>
        <dbReference type="ChEBI" id="CHEBI:78784"/>
        <dbReference type="ChEBI" id="CHEBI:78827"/>
        <dbReference type="EC" id="4.2.1.59"/>
    </reaction>
</comment>
<dbReference type="Gene3D" id="3.10.129.10">
    <property type="entry name" value="Hotdog Thioesterase"/>
    <property type="match status" value="1"/>
</dbReference>
<evidence type="ECO:0000256" key="12">
    <source>
        <dbReference type="ARBA" id="ARBA00023239"/>
    </source>
</evidence>
<dbReference type="CDD" id="cd01288">
    <property type="entry name" value="FabZ"/>
    <property type="match status" value="1"/>
</dbReference>
<evidence type="ECO:0000256" key="10">
    <source>
        <dbReference type="ARBA" id="ARBA00022833"/>
    </source>
</evidence>
<keyword evidence="9 17" id="KW-0378">Hydrolase</keyword>
<dbReference type="InterPro" id="IPR011334">
    <property type="entry name" value="UDP-acyl_GlcNac_deAcase_C"/>
</dbReference>
<evidence type="ECO:0000256" key="17">
    <source>
        <dbReference type="HAMAP-Rule" id="MF_00388"/>
    </source>
</evidence>
<evidence type="ECO:0000256" key="13">
    <source>
        <dbReference type="ARBA" id="ARBA00024535"/>
    </source>
</evidence>
<dbReference type="EC" id="3.5.1.108" evidence="17"/>
<feature type="active site" description="Proton donor" evidence="17">
    <location>
        <position position="289"/>
    </location>
</feature>
<sequence length="466" mass="51985">MNKEYQQTLKGEVTISGVGLHTGKEVTLTMKPANAGFGIRFKRVDLPDQPVVKADVDYVVDTARGTTLEHNGARIYTTEHILAALVGMSVDNVLLELDAPEVPIMDGSALEFIEAIESVGVLEQDAKKIYYAIDTNIHFYDPVKNVDMLAIPANEYQITTMIDFNSPVLGTQHATLKNLADFKSEISSSRTFCFLHELEVLLENNLIKGGQLNNAIVVVDKVVSDDELEKLAKVFNQPKVEVKSEGILNNLQLHYPNEPARHKLLDIVGDLALTGYNIKAHIIANRPGHATNVEFARKLKQYIKKNKHLSDIPSYDPNQPPVYDITHIVKSLPHKFPFLLVDKIIDMTDKEVVGVKSVTFNEHFFQGHFPGNPVMPGVLVIEAMAQVGGLLALNNYNDPENYDTYFIKIDKVRFKQRVVPGDTLILKLELINPIRRGICEMRGTAYVGNKIATEAELVAQILPKQK</sequence>